<gene>
    <name evidence="9" type="ORF">L3556_03090</name>
</gene>
<evidence type="ECO:0000256" key="1">
    <source>
        <dbReference type="ARBA" id="ARBA00004651"/>
    </source>
</evidence>
<dbReference type="PANTHER" id="PTHR36838">
    <property type="entry name" value="AUXIN EFFLUX CARRIER FAMILY PROTEIN"/>
    <property type="match status" value="1"/>
</dbReference>
<keyword evidence="3" id="KW-0813">Transport</keyword>
<feature type="transmembrane region" description="Helical" evidence="8">
    <location>
        <begin position="35"/>
        <end position="58"/>
    </location>
</feature>
<dbReference type="EMBL" id="JAKKUT010000002">
    <property type="protein sequence ID" value="MDG2989923.1"/>
    <property type="molecule type" value="Genomic_DNA"/>
</dbReference>
<keyword evidence="6 8" id="KW-1133">Transmembrane helix</keyword>
<evidence type="ECO:0000313" key="10">
    <source>
        <dbReference type="Proteomes" id="UP001154265"/>
    </source>
</evidence>
<sequence>MDTTAIASTLLRLYALIGLSTCSGMIIVKRLPPPMTGWVAQFLFWVGAPLSVIAFVTTADLTGNISLAPLVAWLGMGLGVGLAYLWLWYAPAKSRGTAGSFILATMVGNTGFMGYPIAFSLVGAEHFSWALFYDLLGSLFISFIAGIALAASFSEKVYSHKQRLWHILRNPTLWCLGLGLVLRQFSLPQWFLQGLVTLAWGLLILGLVYIGMCLGRSRQSRQWPQILPCLTIKMILVPLIIGMGLTLLGVDPEPRLGIVLQSGMPPAFMTLVLSEVYDLDRPFIASVILVSFGFLVVLLPVWVFLFPLT</sequence>
<feature type="transmembrane region" description="Helical" evidence="8">
    <location>
        <begin position="6"/>
        <end position="28"/>
    </location>
</feature>
<comment type="caution">
    <text evidence="9">The sequence shown here is derived from an EMBL/GenBank/DDBJ whole genome shotgun (WGS) entry which is preliminary data.</text>
</comment>
<organism evidence="9 10">
    <name type="scientific">Candidatus Synechococcus calcipolaris G9</name>
    <dbReference type="NCBI Taxonomy" id="1497997"/>
    <lineage>
        <taxon>Bacteria</taxon>
        <taxon>Bacillati</taxon>
        <taxon>Cyanobacteriota</taxon>
        <taxon>Cyanophyceae</taxon>
        <taxon>Synechococcales</taxon>
        <taxon>Synechococcaceae</taxon>
        <taxon>Synechococcus</taxon>
    </lineage>
</organism>
<feature type="transmembrane region" description="Helical" evidence="8">
    <location>
        <begin position="226"/>
        <end position="250"/>
    </location>
</feature>
<feature type="transmembrane region" description="Helical" evidence="8">
    <location>
        <begin position="101"/>
        <end position="124"/>
    </location>
</feature>
<keyword evidence="5 8" id="KW-0812">Transmembrane</keyword>
<evidence type="ECO:0000313" key="9">
    <source>
        <dbReference type="EMBL" id="MDG2989923.1"/>
    </source>
</evidence>
<dbReference type="RefSeq" id="WP_277865848.1">
    <property type="nucleotide sequence ID" value="NZ_JAKKUT010000002.1"/>
</dbReference>
<proteinExistence type="inferred from homology"/>
<feature type="transmembrane region" description="Helical" evidence="8">
    <location>
        <begin position="283"/>
        <end position="305"/>
    </location>
</feature>
<protein>
    <submittedName>
        <fullName evidence="9">AEC family transporter</fullName>
    </submittedName>
</protein>
<feature type="transmembrane region" description="Helical" evidence="8">
    <location>
        <begin position="130"/>
        <end position="152"/>
    </location>
</feature>
<dbReference type="Pfam" id="PF03547">
    <property type="entry name" value="Mem_trans"/>
    <property type="match status" value="1"/>
</dbReference>
<comment type="similarity">
    <text evidence="2">Belongs to the auxin efflux carrier (TC 2.A.69) family.</text>
</comment>
<dbReference type="InterPro" id="IPR004776">
    <property type="entry name" value="Mem_transp_PIN-like"/>
</dbReference>
<dbReference type="InterPro" id="IPR038770">
    <property type="entry name" value="Na+/solute_symporter_sf"/>
</dbReference>
<feature type="transmembrane region" description="Helical" evidence="8">
    <location>
        <begin position="191"/>
        <end position="214"/>
    </location>
</feature>
<feature type="transmembrane region" description="Helical" evidence="8">
    <location>
        <begin position="70"/>
        <end position="89"/>
    </location>
</feature>
<evidence type="ECO:0000256" key="4">
    <source>
        <dbReference type="ARBA" id="ARBA00022475"/>
    </source>
</evidence>
<comment type="subcellular location">
    <subcellularLocation>
        <location evidence="1">Cell membrane</location>
        <topology evidence="1">Multi-pass membrane protein</topology>
    </subcellularLocation>
</comment>
<name>A0ABT6EW02_9SYNE</name>
<evidence type="ECO:0000256" key="6">
    <source>
        <dbReference type="ARBA" id="ARBA00022989"/>
    </source>
</evidence>
<evidence type="ECO:0000256" key="2">
    <source>
        <dbReference type="ARBA" id="ARBA00010145"/>
    </source>
</evidence>
<reference evidence="9" key="1">
    <citation type="journal article" date="2022" name="Genome Biol. Evol.">
        <title>A New Gene Family Diagnostic for Intracellular Biomineralization of Amorphous Ca Carbonates by Cyanobacteria.</title>
        <authorList>
            <person name="Benzerara K."/>
            <person name="Duprat E."/>
            <person name="Bitard-Feildel T."/>
            <person name="Caumes G."/>
            <person name="Cassier-Chauvat C."/>
            <person name="Chauvat F."/>
            <person name="Dezi M."/>
            <person name="Diop S.I."/>
            <person name="Gaschignard G."/>
            <person name="Gorgen S."/>
            <person name="Gugger M."/>
            <person name="Lopez-Garcia P."/>
            <person name="Millet M."/>
            <person name="Skouri-Panet F."/>
            <person name="Moreira D."/>
            <person name="Callebaut I."/>
        </authorList>
    </citation>
    <scope>NUCLEOTIDE SEQUENCE</scope>
    <source>
        <strain evidence="9">G9</strain>
    </source>
</reference>
<dbReference type="Proteomes" id="UP001154265">
    <property type="component" value="Unassembled WGS sequence"/>
</dbReference>
<dbReference type="PANTHER" id="PTHR36838:SF1">
    <property type="entry name" value="SLR1864 PROTEIN"/>
    <property type="match status" value="1"/>
</dbReference>
<dbReference type="Gene3D" id="1.20.1530.20">
    <property type="match status" value="1"/>
</dbReference>
<evidence type="ECO:0000256" key="5">
    <source>
        <dbReference type="ARBA" id="ARBA00022692"/>
    </source>
</evidence>
<accession>A0ABT6EW02</accession>
<keyword evidence="4" id="KW-1003">Cell membrane</keyword>
<evidence type="ECO:0000256" key="7">
    <source>
        <dbReference type="ARBA" id="ARBA00023136"/>
    </source>
</evidence>
<evidence type="ECO:0000256" key="3">
    <source>
        <dbReference type="ARBA" id="ARBA00022448"/>
    </source>
</evidence>
<keyword evidence="7 8" id="KW-0472">Membrane</keyword>
<evidence type="ECO:0000256" key="8">
    <source>
        <dbReference type="SAM" id="Phobius"/>
    </source>
</evidence>
<feature type="transmembrane region" description="Helical" evidence="8">
    <location>
        <begin position="256"/>
        <end position="276"/>
    </location>
</feature>
<reference evidence="9" key="2">
    <citation type="submission" date="2022-01" db="EMBL/GenBank/DDBJ databases">
        <authorList>
            <person name="Zivanovic Y."/>
            <person name="Moreira D."/>
            <person name="Lopez-Garcia P."/>
        </authorList>
    </citation>
    <scope>NUCLEOTIDE SEQUENCE</scope>
    <source>
        <strain evidence="9">G9</strain>
    </source>
</reference>
<keyword evidence="10" id="KW-1185">Reference proteome</keyword>